<gene>
    <name evidence="2" type="ORF">FSB75_02945</name>
</gene>
<dbReference type="CDD" id="cd06433">
    <property type="entry name" value="GT_2_WfgS_like"/>
    <property type="match status" value="1"/>
</dbReference>
<dbReference type="SUPFAM" id="SSF53448">
    <property type="entry name" value="Nucleotide-diphospho-sugar transferases"/>
    <property type="match status" value="1"/>
</dbReference>
<feature type="domain" description="Glycosyltransferase 2-like" evidence="1">
    <location>
        <begin position="4"/>
        <end position="162"/>
    </location>
</feature>
<dbReference type="GO" id="GO:0016740">
    <property type="term" value="F:transferase activity"/>
    <property type="evidence" value="ECO:0007669"/>
    <property type="project" value="UniProtKB-KW"/>
</dbReference>
<dbReference type="KEGG" id="fgg:FSB75_02945"/>
<dbReference type="PANTHER" id="PTHR43685">
    <property type="entry name" value="GLYCOSYLTRANSFERASE"/>
    <property type="match status" value="1"/>
</dbReference>
<dbReference type="Gene3D" id="3.90.550.10">
    <property type="entry name" value="Spore Coat Polysaccharide Biosynthesis Protein SpsA, Chain A"/>
    <property type="match status" value="1"/>
</dbReference>
<dbReference type="InterPro" id="IPR050834">
    <property type="entry name" value="Glycosyltransf_2"/>
</dbReference>
<reference evidence="2 3" key="1">
    <citation type="journal article" date="2015" name="Int. J. Syst. Evol. Microbiol.">
        <title>Flavisolibacter ginsenosidimutans sp. nov., with ginsenoside-converting activity isolated from soil used for cultivating ginseng.</title>
        <authorList>
            <person name="Zhao Y."/>
            <person name="Liu Q."/>
            <person name="Kang M.S."/>
            <person name="Jin F."/>
            <person name="Yu H."/>
            <person name="Im W.T."/>
        </authorList>
    </citation>
    <scope>NUCLEOTIDE SEQUENCE [LARGE SCALE GENOMIC DNA]</scope>
    <source>
        <strain evidence="2 3">Gsoil 636</strain>
    </source>
</reference>
<dbReference type="AlphaFoldDB" id="A0A5B8UDZ2"/>
<dbReference type="InterPro" id="IPR001173">
    <property type="entry name" value="Glyco_trans_2-like"/>
</dbReference>
<protein>
    <submittedName>
        <fullName evidence="2">Glycosyltransferase</fullName>
    </submittedName>
</protein>
<keyword evidence="2" id="KW-0808">Transferase</keyword>
<organism evidence="2 3">
    <name type="scientific">Flavisolibacter ginsenosidimutans</name>
    <dbReference type="NCBI Taxonomy" id="661481"/>
    <lineage>
        <taxon>Bacteria</taxon>
        <taxon>Pseudomonadati</taxon>
        <taxon>Bacteroidota</taxon>
        <taxon>Chitinophagia</taxon>
        <taxon>Chitinophagales</taxon>
        <taxon>Chitinophagaceae</taxon>
        <taxon>Flavisolibacter</taxon>
    </lineage>
</organism>
<dbReference type="InterPro" id="IPR029044">
    <property type="entry name" value="Nucleotide-diphossugar_trans"/>
</dbReference>
<keyword evidence="3" id="KW-1185">Reference proteome</keyword>
<accession>A0A5B8UDZ2</accession>
<sequence length="267" mass="30782">MKVSLITVTYNSARYLQNAIQSVYNQDYPDIEYIVVDGGSTDETLSIIEQNASCITKWISEKDQGMYDAINKGMKMATGDVIGILNSDDMLASKNVISKIAACFKEQKVDSIFGDLLYVEAEETSKIHRFWKGMPYNRKSFNLGWMPAHPTFYVRREIVEQLGGYETHYFSAADFELMTRYLYKHRISAYYLPELIVKMRKGGMSNGSFKKRFRANRRDYLALKRNNVPFPFIVSMIKPLRKLPQYIRFLHPAKEEGVRTNLSPATA</sequence>
<dbReference type="OrthoDB" id="9788101at2"/>
<name>A0A5B8UDZ2_9BACT</name>
<evidence type="ECO:0000313" key="3">
    <source>
        <dbReference type="Proteomes" id="UP000321204"/>
    </source>
</evidence>
<dbReference type="RefSeq" id="WP_146782517.1">
    <property type="nucleotide sequence ID" value="NZ_BAABIO010000006.1"/>
</dbReference>
<dbReference type="Pfam" id="PF00535">
    <property type="entry name" value="Glycos_transf_2"/>
    <property type="match status" value="1"/>
</dbReference>
<proteinExistence type="predicted"/>
<dbReference type="Proteomes" id="UP000321204">
    <property type="component" value="Chromosome"/>
</dbReference>
<evidence type="ECO:0000313" key="2">
    <source>
        <dbReference type="EMBL" id="QEC54901.1"/>
    </source>
</evidence>
<dbReference type="PANTHER" id="PTHR43685:SF2">
    <property type="entry name" value="GLYCOSYLTRANSFERASE 2-LIKE DOMAIN-CONTAINING PROTEIN"/>
    <property type="match status" value="1"/>
</dbReference>
<evidence type="ECO:0000259" key="1">
    <source>
        <dbReference type="Pfam" id="PF00535"/>
    </source>
</evidence>
<dbReference type="EMBL" id="CP042433">
    <property type="protein sequence ID" value="QEC54901.1"/>
    <property type="molecule type" value="Genomic_DNA"/>
</dbReference>